<keyword evidence="1" id="KW-0678">Repressor</keyword>
<dbReference type="SUPFAM" id="SSF51182">
    <property type="entry name" value="RmlC-like cupins"/>
    <property type="match status" value="1"/>
</dbReference>
<feature type="domain" description="HTH araC/xylS-type" evidence="5">
    <location>
        <begin position="162"/>
        <end position="259"/>
    </location>
</feature>
<sequence>MLSPLPAITAFDPDATDGPTVARHLDFADYAAEVPTHVHRKGQMILALHGAVTCTAADQLWIVPPNCGIWIPGGTVHSARATPNARLSYLFVEPGAARLPDHCCALSVTPMIGAMIDRLTMEGASYRPDSHAARLARVLLDELAAMPHQRFNLPVSANPKISAIADALTSKPSDRATQAEWAKRVAMSERSLSRLLVRETGLTFGHWRQQMHLVIALRELAGGASVQAVAAELGYGSVNAFITMFQKALGTTPARFFSSRREKQA</sequence>
<dbReference type="PANTHER" id="PTHR11019">
    <property type="entry name" value="HTH-TYPE TRANSCRIPTIONAL REGULATOR NIMR"/>
    <property type="match status" value="1"/>
</dbReference>
<dbReference type="Gene3D" id="2.60.120.10">
    <property type="entry name" value="Jelly Rolls"/>
    <property type="match status" value="1"/>
</dbReference>
<dbReference type="Pfam" id="PF12833">
    <property type="entry name" value="HTH_18"/>
    <property type="match status" value="1"/>
</dbReference>
<dbReference type="PANTHER" id="PTHR11019:SF199">
    <property type="entry name" value="HTH-TYPE TRANSCRIPTIONAL REGULATOR NIMR"/>
    <property type="match status" value="1"/>
</dbReference>
<comment type="caution">
    <text evidence="6">The sequence shown here is derived from an EMBL/GenBank/DDBJ whole genome shotgun (WGS) entry which is preliminary data.</text>
</comment>
<evidence type="ECO:0000256" key="2">
    <source>
        <dbReference type="ARBA" id="ARBA00023015"/>
    </source>
</evidence>
<dbReference type="InterPro" id="IPR018060">
    <property type="entry name" value="HTH_AraC"/>
</dbReference>
<protein>
    <submittedName>
        <fullName evidence="6">AraC family transcriptional regulator</fullName>
    </submittedName>
</protein>
<dbReference type="InterPro" id="IPR014710">
    <property type="entry name" value="RmlC-like_jellyroll"/>
</dbReference>
<dbReference type="AlphaFoldDB" id="A0A2A4HY38"/>
<evidence type="ECO:0000313" key="7">
    <source>
        <dbReference type="Proteomes" id="UP000218784"/>
    </source>
</evidence>
<keyword evidence="3" id="KW-0238">DNA-binding</keyword>
<dbReference type="InterPro" id="IPR011051">
    <property type="entry name" value="RmlC_Cupin_sf"/>
</dbReference>
<evidence type="ECO:0000256" key="3">
    <source>
        <dbReference type="ARBA" id="ARBA00023125"/>
    </source>
</evidence>
<dbReference type="SUPFAM" id="SSF46689">
    <property type="entry name" value="Homeodomain-like"/>
    <property type="match status" value="1"/>
</dbReference>
<keyword evidence="4" id="KW-0804">Transcription</keyword>
<dbReference type="CDD" id="cd06124">
    <property type="entry name" value="cupin_NimR-like_N"/>
    <property type="match status" value="1"/>
</dbReference>
<gene>
    <name evidence="6" type="ORF">COA17_12205</name>
</gene>
<name>A0A2A4HY38_9SPHN</name>
<evidence type="ECO:0000313" key="6">
    <source>
        <dbReference type="EMBL" id="PCG08598.1"/>
    </source>
</evidence>
<organism evidence="6 7">
    <name type="scientific">Sphingomonas ginsenosidimutans</name>
    <dbReference type="NCBI Taxonomy" id="862134"/>
    <lineage>
        <taxon>Bacteria</taxon>
        <taxon>Pseudomonadati</taxon>
        <taxon>Pseudomonadota</taxon>
        <taxon>Alphaproteobacteria</taxon>
        <taxon>Sphingomonadales</taxon>
        <taxon>Sphingomonadaceae</taxon>
        <taxon>Sphingomonas</taxon>
    </lineage>
</organism>
<reference evidence="6 7" key="1">
    <citation type="submission" date="2017-09" db="EMBL/GenBank/DDBJ databases">
        <title>Sphingomonas ginsenosidimutans KACC 14949, whole genome shotgun sequence.</title>
        <authorList>
            <person name="Feng G."/>
            <person name="Zhu H."/>
        </authorList>
    </citation>
    <scope>NUCLEOTIDE SEQUENCE [LARGE SCALE GENOMIC DNA]</scope>
    <source>
        <strain evidence="6 7">KACC 14949</strain>
    </source>
</reference>
<evidence type="ECO:0000259" key="5">
    <source>
        <dbReference type="PROSITE" id="PS01124"/>
    </source>
</evidence>
<dbReference type="Gene3D" id="1.10.10.60">
    <property type="entry name" value="Homeodomain-like"/>
    <property type="match status" value="1"/>
</dbReference>
<evidence type="ECO:0000256" key="1">
    <source>
        <dbReference type="ARBA" id="ARBA00022491"/>
    </source>
</evidence>
<keyword evidence="2" id="KW-0805">Transcription regulation</keyword>
<dbReference type="Proteomes" id="UP000218784">
    <property type="component" value="Unassembled WGS sequence"/>
</dbReference>
<dbReference type="Pfam" id="PF02311">
    <property type="entry name" value="AraC_binding"/>
    <property type="match status" value="1"/>
</dbReference>
<dbReference type="InterPro" id="IPR009057">
    <property type="entry name" value="Homeodomain-like_sf"/>
</dbReference>
<proteinExistence type="predicted"/>
<evidence type="ECO:0000256" key="4">
    <source>
        <dbReference type="ARBA" id="ARBA00023163"/>
    </source>
</evidence>
<accession>A0A2A4HY38</accession>
<dbReference type="GO" id="GO:0003700">
    <property type="term" value="F:DNA-binding transcription factor activity"/>
    <property type="evidence" value="ECO:0007669"/>
    <property type="project" value="InterPro"/>
</dbReference>
<dbReference type="EMBL" id="NWVD01000005">
    <property type="protein sequence ID" value="PCG08598.1"/>
    <property type="molecule type" value="Genomic_DNA"/>
</dbReference>
<dbReference type="SMART" id="SM00342">
    <property type="entry name" value="HTH_ARAC"/>
    <property type="match status" value="1"/>
</dbReference>
<dbReference type="FunFam" id="1.10.10.60:FF:000132">
    <property type="entry name" value="AraC family transcriptional regulator"/>
    <property type="match status" value="1"/>
</dbReference>
<dbReference type="GO" id="GO:0043565">
    <property type="term" value="F:sequence-specific DNA binding"/>
    <property type="evidence" value="ECO:0007669"/>
    <property type="project" value="InterPro"/>
</dbReference>
<keyword evidence="7" id="KW-1185">Reference proteome</keyword>
<dbReference type="InterPro" id="IPR003313">
    <property type="entry name" value="AraC-bd"/>
</dbReference>
<dbReference type="PROSITE" id="PS01124">
    <property type="entry name" value="HTH_ARAC_FAMILY_2"/>
    <property type="match status" value="1"/>
</dbReference>